<dbReference type="Gene3D" id="3.80.10.10">
    <property type="entry name" value="Ribonuclease Inhibitor"/>
    <property type="match status" value="1"/>
</dbReference>
<dbReference type="Proteomes" id="UP000472263">
    <property type="component" value="Chromosome 15"/>
</dbReference>
<keyword evidence="2" id="KW-0677">Repeat</keyword>
<reference evidence="3" key="1">
    <citation type="submission" date="2019-06" db="EMBL/GenBank/DDBJ databases">
        <authorList>
            <consortium name="Wellcome Sanger Institute Data Sharing"/>
        </authorList>
    </citation>
    <scope>NUCLEOTIDE SEQUENCE [LARGE SCALE GENOMIC DNA]</scope>
</reference>
<keyword evidence="1" id="KW-0433">Leucine-rich repeat</keyword>
<dbReference type="Pfam" id="PF13855">
    <property type="entry name" value="LRR_8"/>
    <property type="match status" value="2"/>
</dbReference>
<dbReference type="SMART" id="SM00369">
    <property type="entry name" value="LRR_TYP"/>
    <property type="match status" value="4"/>
</dbReference>
<accession>A0A667WNW9</accession>
<dbReference type="SUPFAM" id="SSF52058">
    <property type="entry name" value="L domain-like"/>
    <property type="match status" value="1"/>
</dbReference>
<dbReference type="Ensembl" id="ENSMMDT00005002256.1">
    <property type="protein sequence ID" value="ENSMMDP00005002219.1"/>
    <property type="gene ID" value="ENSMMDG00005001220.1"/>
</dbReference>
<name>A0A667WNW9_9TELE</name>
<dbReference type="InterPro" id="IPR032675">
    <property type="entry name" value="LRR_dom_sf"/>
</dbReference>
<evidence type="ECO:0000313" key="3">
    <source>
        <dbReference type="Ensembl" id="ENSMMDP00005002219.1"/>
    </source>
</evidence>
<evidence type="ECO:0000313" key="4">
    <source>
        <dbReference type="Proteomes" id="UP000472263"/>
    </source>
</evidence>
<dbReference type="InterPro" id="IPR050216">
    <property type="entry name" value="LRR_domain-containing"/>
</dbReference>
<dbReference type="GeneTree" id="ENSGT00940000156026"/>
<gene>
    <name evidence="3" type="primary">LRRC18</name>
</gene>
<dbReference type="PANTHER" id="PTHR48051">
    <property type="match status" value="1"/>
</dbReference>
<sequence>MAFSVCCRAMPKGKGAKGKKVTLKMAKNAVRVTQDGRRRLSLSNMGIVTFPKCLLKLTNIDELDLSRNLIQKLPDDIGNFRSLSWLDLHSNKLEAVPESIGKLMGLTHLNLCNNYLTSAGLPATLGSLSGLKSLNLGLNRLDALPPDMAGLTSLQELGLFDNLFIRLPEFVSMLSGLTKLNIKRNPLSCTEGDGADMMQDSSEPEEDMYLVTEGSLCSTCLQRCKEDRRKGREKKEKRRRTYDVWRIQHSDSPVTLTL</sequence>
<dbReference type="InterPro" id="IPR001611">
    <property type="entry name" value="Leu-rich_rpt"/>
</dbReference>
<evidence type="ECO:0000256" key="2">
    <source>
        <dbReference type="ARBA" id="ARBA00022737"/>
    </source>
</evidence>
<reference evidence="3" key="2">
    <citation type="submission" date="2025-08" db="UniProtKB">
        <authorList>
            <consortium name="Ensembl"/>
        </authorList>
    </citation>
    <scope>IDENTIFICATION</scope>
</reference>
<organism evidence="3 4">
    <name type="scientific">Myripristis murdjan</name>
    <name type="common">pinecone soldierfish</name>
    <dbReference type="NCBI Taxonomy" id="586833"/>
    <lineage>
        <taxon>Eukaryota</taxon>
        <taxon>Metazoa</taxon>
        <taxon>Chordata</taxon>
        <taxon>Craniata</taxon>
        <taxon>Vertebrata</taxon>
        <taxon>Euteleostomi</taxon>
        <taxon>Actinopterygii</taxon>
        <taxon>Neopterygii</taxon>
        <taxon>Teleostei</taxon>
        <taxon>Neoteleostei</taxon>
        <taxon>Acanthomorphata</taxon>
        <taxon>Holocentriformes</taxon>
        <taxon>Holocentridae</taxon>
        <taxon>Myripristis</taxon>
    </lineage>
</organism>
<proteinExistence type="predicted"/>
<dbReference type="InterPro" id="IPR003591">
    <property type="entry name" value="Leu-rich_rpt_typical-subtyp"/>
</dbReference>
<dbReference type="AlphaFoldDB" id="A0A667WNW9"/>
<protein>
    <submittedName>
        <fullName evidence="3">Leucine rich repeat containing 18</fullName>
    </submittedName>
</protein>
<keyword evidence="4" id="KW-1185">Reference proteome</keyword>
<dbReference type="PANTHER" id="PTHR48051:SF42">
    <property type="entry name" value="LEUCINE-RICH REPEAT-CONTAINING PROTEIN 18-LIKE"/>
    <property type="match status" value="1"/>
</dbReference>
<reference evidence="3" key="3">
    <citation type="submission" date="2025-09" db="UniProtKB">
        <authorList>
            <consortium name="Ensembl"/>
        </authorList>
    </citation>
    <scope>IDENTIFICATION</scope>
</reference>
<dbReference type="GO" id="GO:0005737">
    <property type="term" value="C:cytoplasm"/>
    <property type="evidence" value="ECO:0007669"/>
    <property type="project" value="TreeGrafter"/>
</dbReference>
<evidence type="ECO:0000256" key="1">
    <source>
        <dbReference type="ARBA" id="ARBA00022614"/>
    </source>
</evidence>